<evidence type="ECO:0000256" key="1">
    <source>
        <dbReference type="SAM" id="MobiDB-lite"/>
    </source>
</evidence>
<name>W4GYW0_APHAT</name>
<feature type="region of interest" description="Disordered" evidence="1">
    <location>
        <begin position="318"/>
        <end position="338"/>
    </location>
</feature>
<feature type="compositionally biased region" description="Polar residues" evidence="1">
    <location>
        <begin position="1129"/>
        <end position="1144"/>
    </location>
</feature>
<organism evidence="3">
    <name type="scientific">Aphanomyces astaci</name>
    <name type="common">Crayfish plague agent</name>
    <dbReference type="NCBI Taxonomy" id="112090"/>
    <lineage>
        <taxon>Eukaryota</taxon>
        <taxon>Sar</taxon>
        <taxon>Stramenopiles</taxon>
        <taxon>Oomycota</taxon>
        <taxon>Saprolegniomycetes</taxon>
        <taxon>Saprolegniales</taxon>
        <taxon>Verrucalvaceae</taxon>
        <taxon>Aphanomyces</taxon>
    </lineage>
</organism>
<feature type="region of interest" description="Disordered" evidence="1">
    <location>
        <begin position="973"/>
        <end position="992"/>
    </location>
</feature>
<proteinExistence type="predicted"/>
<reference evidence="3" key="1">
    <citation type="submission" date="2013-12" db="EMBL/GenBank/DDBJ databases">
        <title>The Genome Sequence of Aphanomyces astaci APO3.</title>
        <authorList>
            <consortium name="The Broad Institute Genomics Platform"/>
            <person name="Russ C."/>
            <person name="Tyler B."/>
            <person name="van West P."/>
            <person name="Dieguez-Uribeondo J."/>
            <person name="Young S.K."/>
            <person name="Zeng Q."/>
            <person name="Gargeya S."/>
            <person name="Fitzgerald M."/>
            <person name="Abouelleil A."/>
            <person name="Alvarado L."/>
            <person name="Chapman S.B."/>
            <person name="Gainer-Dewar J."/>
            <person name="Goldberg J."/>
            <person name="Griggs A."/>
            <person name="Gujja S."/>
            <person name="Hansen M."/>
            <person name="Howarth C."/>
            <person name="Imamovic A."/>
            <person name="Ireland A."/>
            <person name="Larimer J."/>
            <person name="McCowan C."/>
            <person name="Murphy C."/>
            <person name="Pearson M."/>
            <person name="Poon T.W."/>
            <person name="Priest M."/>
            <person name="Roberts A."/>
            <person name="Saif S."/>
            <person name="Shea T."/>
            <person name="Sykes S."/>
            <person name="Wortman J."/>
            <person name="Nusbaum C."/>
            <person name="Birren B."/>
        </authorList>
    </citation>
    <scope>NUCLEOTIDE SEQUENCE [LARGE SCALE GENOMIC DNA]</scope>
    <source>
        <strain evidence="3">APO3</strain>
    </source>
</reference>
<feature type="compositionally biased region" description="Polar residues" evidence="1">
    <location>
        <begin position="1396"/>
        <end position="1406"/>
    </location>
</feature>
<feature type="region of interest" description="Disordered" evidence="1">
    <location>
        <begin position="1129"/>
        <end position="1151"/>
    </location>
</feature>
<dbReference type="STRING" id="112090.W4GYW0"/>
<gene>
    <name evidence="3" type="ORF">H257_03927</name>
</gene>
<dbReference type="VEuPathDB" id="FungiDB:H257_03927"/>
<sequence length="1415" mass="157428">MDASGIKQALGLFLTQLPDEIILEDHETIEDALSRLRVALQNMCTSTPAFWKLALVTRMKDLVRDNMASIIEGTVEGAMQVDPSWMTLAAPNDDVPDTNNPLDAILDDMLAKHPVAFLNLQRQLSDKVAADVRGIMDYLQKHVKSSADLHQLFRDSANTLVNTVDTTMPSTRPIHQTQPRRDTQVFSLDNLGDDDEEWGDGRGEGASEFSMDAMISRMQPQHSSNVSSRADFIQHLERIPIDRIVDADSDLLRFCNALVPLFFHVDICDRVVAFYWKLVHATDDDIAIQCTLYVDLIATLLALSPSCLFLRKQSVERGAPGTQPRHHHHHHPPDDHQRPLLSVSRLVYSFLKLLPNKWIYAPNEVRANAMLATCMFLCHSVDDVAVFSHGGGISSEAPKSSCVLPPSSLLAYLDAPSLWFMQWQLKSPVKQQWLRIVVQSGLLRHLVARLVFAHNRMDLWRKVHRSASPPAAAVLSRRQSAKAATVNVPPQHPSTSHTYGVLHQRLLIQTVHMLVAVLPHSTIHDAFPVEVTNPYKESPTRRTKESRAACLEPDEATNNLMFNLSRETTSTTPGSTPPQRDVSDTITVSYDAVCLHAMLMCMLEGWTADLWDAQQPPASASTSSGPDFTDALFSRIRNPITYVTLLNVLSTSVASFQRDPTTIPLAQDTNSFRFPYEASSGNMFQSGHSKAQLMHFVTNVIPRQVNTTTTPTTAAIHCRILANITHNWLPRVIRAAMSSPSQGICECVVVLLSEQWCNVDIVKAVAASVSQTPSPLLHVLRIPSFVPAMRAHVIGLPAADRELIVSDLCGTALGLLHFHDLLVPQAPLLDATWAPPPPRRSMLRICQLANVPAVAKGWLEHPTRLERWRQAFERIQDHPDGLEAVYGDLAQCPYDLRTEVHDWWHFRRLCATPYAAHAAFPPHKVFGPRCDDVQTYLMSVFCFDLSATTFDGAEAVCDKYMESWFPPCTCHRRRRPPTHSEDATTNDDDDGVDQSTTGCMLDPPSWMQHSVRQILAGVGGAHEWKRSCSMDTLPSVPGVPCNPDTNRVLQDTTAAAALTALHLSVQQVLERVAASTSSLDFHEHVVDALWHTLDCLEDIWGVSTSGPSVEMTSWMGDILWAVVCSGTSRSSSRLNESNVRQKQPTADADDGSVDRALSWANKWMKAYTRRIYHPFSSAEGCSSNSSSSTLLRTLFQAMGTAAADPFVWTCVMMFAARKVDAEVVTFFTTLRNHDNMAAYLWPQLQGHVHLNRPLTRVAAAVELILHADFPHIELALRRLDCPVLSLVLRWQQGCFWNVLNWGDIMGFVTLVCVHGVDSLVYLYVVVLHHIATHQLDAVATGAALLQLQITPRLSWSAYRPLFNRLRKAHYELVAEILAQPVQSDATPQYTHGIAGSNLTSNSPTATKSEKYLRST</sequence>
<dbReference type="OrthoDB" id="1668230at2759"/>
<dbReference type="Pfam" id="PF23440">
    <property type="entry name" value="BROMI_C"/>
    <property type="match status" value="1"/>
</dbReference>
<evidence type="ECO:0000313" key="3">
    <source>
        <dbReference type="EMBL" id="ETV84852.1"/>
    </source>
</evidence>
<evidence type="ECO:0000259" key="2">
    <source>
        <dbReference type="Pfam" id="PF23440"/>
    </source>
</evidence>
<dbReference type="RefSeq" id="XP_009826544.1">
    <property type="nucleotide sequence ID" value="XM_009828242.1"/>
</dbReference>
<dbReference type="GeneID" id="20805923"/>
<dbReference type="EMBL" id="KI913119">
    <property type="protein sequence ID" value="ETV84852.1"/>
    <property type="molecule type" value="Genomic_DNA"/>
</dbReference>
<protein>
    <recommendedName>
        <fullName evidence="2">BROMI C-terminal Rab TBC-like domain-containing protein</fullName>
    </recommendedName>
</protein>
<feature type="domain" description="BROMI C-terminal Rab TBC-like" evidence="2">
    <location>
        <begin position="1257"/>
        <end position="1337"/>
    </location>
</feature>
<dbReference type="InterPro" id="IPR055392">
    <property type="entry name" value="BROMI_C"/>
</dbReference>
<feature type="region of interest" description="Disordered" evidence="1">
    <location>
        <begin position="1392"/>
        <end position="1415"/>
    </location>
</feature>
<accession>W4GYW0</accession>